<dbReference type="InterPro" id="IPR044666">
    <property type="entry name" value="Cyclophilin_A-like"/>
</dbReference>
<dbReference type="InterPro" id="IPR020892">
    <property type="entry name" value="Cyclophilin-type_PPIase_CS"/>
</dbReference>
<organism evidence="7 8">
    <name type="scientific">Candidatus Lloydbacteria bacterium RIFCSPLOWO2_12_FULL_51_9</name>
    <dbReference type="NCBI Taxonomy" id="1798669"/>
    <lineage>
        <taxon>Bacteria</taxon>
        <taxon>Candidatus Lloydiibacteriota</taxon>
    </lineage>
</organism>
<dbReference type="EMBL" id="MHLT01000051">
    <property type="protein sequence ID" value="OGZ15735.1"/>
    <property type="molecule type" value="Genomic_DNA"/>
</dbReference>
<dbReference type="EC" id="5.2.1.8" evidence="5"/>
<dbReference type="Pfam" id="PF00160">
    <property type="entry name" value="Pro_isomerase"/>
    <property type="match status" value="1"/>
</dbReference>
<dbReference type="InterPro" id="IPR029000">
    <property type="entry name" value="Cyclophilin-like_dom_sf"/>
</dbReference>
<keyword evidence="3 5" id="KW-0697">Rotamase</keyword>
<dbReference type="PROSITE" id="PS50072">
    <property type="entry name" value="CSA_PPIASE_2"/>
    <property type="match status" value="1"/>
</dbReference>
<dbReference type="PROSITE" id="PS00170">
    <property type="entry name" value="CSA_PPIASE_1"/>
    <property type="match status" value="1"/>
</dbReference>
<dbReference type="PIRSF" id="PIRSF001467">
    <property type="entry name" value="Peptidylpro_ismrse"/>
    <property type="match status" value="1"/>
</dbReference>
<feature type="domain" description="PPIase cyclophilin-type" evidence="6">
    <location>
        <begin position="1"/>
        <end position="145"/>
    </location>
</feature>
<dbReference type="PANTHER" id="PTHR45625:SF4">
    <property type="entry name" value="PEPTIDYLPROLYL ISOMERASE DOMAIN AND WD REPEAT-CONTAINING PROTEIN 1"/>
    <property type="match status" value="1"/>
</dbReference>
<dbReference type="GO" id="GO:0003755">
    <property type="term" value="F:peptidyl-prolyl cis-trans isomerase activity"/>
    <property type="evidence" value="ECO:0007669"/>
    <property type="project" value="UniProtKB-UniRule"/>
</dbReference>
<evidence type="ECO:0000256" key="1">
    <source>
        <dbReference type="ARBA" id="ARBA00002388"/>
    </source>
</evidence>
<comment type="catalytic activity">
    <reaction evidence="5">
        <text>[protein]-peptidylproline (omega=180) = [protein]-peptidylproline (omega=0)</text>
        <dbReference type="Rhea" id="RHEA:16237"/>
        <dbReference type="Rhea" id="RHEA-COMP:10747"/>
        <dbReference type="Rhea" id="RHEA-COMP:10748"/>
        <dbReference type="ChEBI" id="CHEBI:83833"/>
        <dbReference type="ChEBI" id="CHEBI:83834"/>
        <dbReference type="EC" id="5.2.1.8"/>
    </reaction>
</comment>
<evidence type="ECO:0000256" key="5">
    <source>
        <dbReference type="RuleBase" id="RU363019"/>
    </source>
</evidence>
<protein>
    <recommendedName>
        <fullName evidence="5">Peptidyl-prolyl cis-trans isomerase</fullName>
        <shortName evidence="5">PPIase</shortName>
        <ecNumber evidence="5">5.2.1.8</ecNumber>
    </recommendedName>
</protein>
<reference evidence="7 8" key="1">
    <citation type="journal article" date="2016" name="Nat. Commun.">
        <title>Thousands of microbial genomes shed light on interconnected biogeochemical processes in an aquifer system.</title>
        <authorList>
            <person name="Anantharaman K."/>
            <person name="Brown C.T."/>
            <person name="Hug L.A."/>
            <person name="Sharon I."/>
            <person name="Castelle C.J."/>
            <person name="Probst A.J."/>
            <person name="Thomas B.C."/>
            <person name="Singh A."/>
            <person name="Wilkins M.J."/>
            <person name="Karaoz U."/>
            <person name="Brodie E.L."/>
            <person name="Williams K.H."/>
            <person name="Hubbard S.S."/>
            <person name="Banfield J.F."/>
        </authorList>
    </citation>
    <scope>NUCLEOTIDE SEQUENCE [LARGE SCALE GENOMIC DNA]</scope>
</reference>
<dbReference type="PANTHER" id="PTHR45625">
    <property type="entry name" value="PEPTIDYL-PROLYL CIS-TRANS ISOMERASE-RELATED"/>
    <property type="match status" value="1"/>
</dbReference>
<evidence type="ECO:0000256" key="3">
    <source>
        <dbReference type="ARBA" id="ARBA00023110"/>
    </source>
</evidence>
<evidence type="ECO:0000256" key="2">
    <source>
        <dbReference type="ARBA" id="ARBA00007365"/>
    </source>
</evidence>
<dbReference type="GO" id="GO:0006457">
    <property type="term" value="P:protein folding"/>
    <property type="evidence" value="ECO:0007669"/>
    <property type="project" value="InterPro"/>
</dbReference>
<name>A0A1G2DQ14_9BACT</name>
<evidence type="ECO:0000256" key="4">
    <source>
        <dbReference type="ARBA" id="ARBA00023235"/>
    </source>
</evidence>
<keyword evidence="4 5" id="KW-0413">Isomerase</keyword>
<dbReference type="AlphaFoldDB" id="A0A1G2DQ14"/>
<gene>
    <name evidence="7" type="ORF">A3G11_01545</name>
</gene>
<accession>A0A1G2DQ14</accession>
<comment type="caution">
    <text evidence="7">The sequence shown here is derived from an EMBL/GenBank/DDBJ whole genome shotgun (WGS) entry which is preliminary data.</text>
</comment>
<dbReference type="CDD" id="cd00317">
    <property type="entry name" value="cyclophilin"/>
    <property type="match status" value="1"/>
</dbReference>
<dbReference type="Proteomes" id="UP000178472">
    <property type="component" value="Unassembled WGS sequence"/>
</dbReference>
<dbReference type="Gene3D" id="2.40.100.10">
    <property type="entry name" value="Cyclophilin-like"/>
    <property type="match status" value="1"/>
</dbReference>
<proteinExistence type="inferred from homology"/>
<dbReference type="InterPro" id="IPR024936">
    <property type="entry name" value="Cyclophilin-type_PPIase"/>
</dbReference>
<sequence length="146" mass="15495">MGNIKIALDPQAALKTAANFEKLVGDGFYNGLIFHRVIPGFVIQGGDPVGNGTGGPGYTVSAEIKLLHKRGSIAMARLPDQVNPARESSGSQFYIALADLPDLDGQYTVFGQVTEGMEVVDKIASVQTDSSDKPLTPVTINKAYLE</sequence>
<evidence type="ECO:0000259" key="6">
    <source>
        <dbReference type="PROSITE" id="PS50072"/>
    </source>
</evidence>
<dbReference type="PRINTS" id="PR00153">
    <property type="entry name" value="CSAPPISMRASE"/>
</dbReference>
<dbReference type="SUPFAM" id="SSF50891">
    <property type="entry name" value="Cyclophilin-like"/>
    <property type="match status" value="1"/>
</dbReference>
<dbReference type="InterPro" id="IPR002130">
    <property type="entry name" value="Cyclophilin-type_PPIase_dom"/>
</dbReference>
<comment type="function">
    <text evidence="1 5">PPIases accelerate the folding of proteins. It catalyzes the cis-trans isomerization of proline imidic peptide bonds in oligopeptides.</text>
</comment>
<comment type="similarity">
    <text evidence="2 5">Belongs to the cyclophilin-type PPIase family.</text>
</comment>
<evidence type="ECO:0000313" key="8">
    <source>
        <dbReference type="Proteomes" id="UP000178472"/>
    </source>
</evidence>
<evidence type="ECO:0000313" key="7">
    <source>
        <dbReference type="EMBL" id="OGZ15735.1"/>
    </source>
</evidence>